<feature type="signal peptide" evidence="3">
    <location>
        <begin position="1"/>
        <end position="17"/>
    </location>
</feature>
<dbReference type="InterPro" id="IPR049536">
    <property type="entry name" value="CFP_TSR-0"/>
</dbReference>
<dbReference type="PANTHER" id="PTHR22906:SF21">
    <property type="entry name" value="SEMA DOMAIN-CONTAINING PROTEIN"/>
    <property type="match status" value="1"/>
</dbReference>
<sequence>MLLWVVHTALLSARISGGTTPKPQMVECFSDFGVESGSCSLLLGRVSLVDCCLNPRYGFQDDDGKCRSCRPASWSEWSEWGHCTVSCLEGVRQRRRFCYGQGDCEDAEALGILQTQSCEDQACCPQSGGWTEWGKWGACSVTCQKGSRSRRRMCTEPPPICGGSCEGEDTMTEECDTGICPVHGAWAKWSSWTHCSRSCLTHSMALPTRHRTRNCTNPEPSDKPPGMPCPGQALEEQDCNNLPACPVDGGWTLWSMFSECSVTCGVGQRVRLRQCTSPPPQYGGQDCPGDSVARELCNTRKHCPVDGLWSAWAPWSKCARHSRNITCKTYAGSQMRERSCKFTAWEGKSCPENPGISETRICYDISNCKMNGKWDEWSEWGLCKPSCGPGAQKTRMRTCQPDVSMYMMLVGSKREQAYFSGKPLESCPKLDEKVQTQACLHVPSCMES</sequence>
<dbReference type="Pfam" id="PF00090">
    <property type="entry name" value="TSP_1"/>
    <property type="match status" value="4"/>
</dbReference>
<dbReference type="RefSeq" id="XP_023693300.1">
    <property type="nucleotide sequence ID" value="XM_023837532.1"/>
</dbReference>
<dbReference type="AlphaFoldDB" id="A0A3B3S0J2"/>
<dbReference type="PROSITE" id="PS50092">
    <property type="entry name" value="TSP1"/>
    <property type="match status" value="6"/>
</dbReference>
<reference evidence="4" key="1">
    <citation type="submission" date="2025-08" db="UniProtKB">
        <authorList>
            <consortium name="Ensembl"/>
        </authorList>
    </citation>
    <scope>IDENTIFICATION</scope>
</reference>
<evidence type="ECO:0000313" key="4">
    <source>
        <dbReference type="Ensembl" id="ENSPKIP00000024043.1"/>
    </source>
</evidence>
<evidence type="ECO:0000256" key="2">
    <source>
        <dbReference type="ARBA" id="ARBA00023157"/>
    </source>
</evidence>
<dbReference type="SMART" id="SM00209">
    <property type="entry name" value="TSP1"/>
    <property type="match status" value="6"/>
</dbReference>
<dbReference type="InterPro" id="IPR036383">
    <property type="entry name" value="TSP1_rpt_sf"/>
</dbReference>
<protein>
    <submittedName>
        <fullName evidence="4">Complement factor properdin</fullName>
    </submittedName>
</protein>
<evidence type="ECO:0000256" key="3">
    <source>
        <dbReference type="SAM" id="SignalP"/>
    </source>
</evidence>
<dbReference type="Gene3D" id="2.20.100.10">
    <property type="entry name" value="Thrombospondin type-1 (TSP1) repeat"/>
    <property type="match status" value="6"/>
</dbReference>
<dbReference type="OrthoDB" id="446173at2759"/>
<dbReference type="FunFam" id="2.20.100.10:FF:000007">
    <property type="entry name" value="Thrombospondin 1"/>
    <property type="match status" value="1"/>
</dbReference>
<organism evidence="4 5">
    <name type="scientific">Paramormyrops kingsleyae</name>
    <dbReference type="NCBI Taxonomy" id="1676925"/>
    <lineage>
        <taxon>Eukaryota</taxon>
        <taxon>Metazoa</taxon>
        <taxon>Chordata</taxon>
        <taxon>Craniata</taxon>
        <taxon>Vertebrata</taxon>
        <taxon>Euteleostomi</taxon>
        <taxon>Actinopterygii</taxon>
        <taxon>Neopterygii</taxon>
        <taxon>Teleostei</taxon>
        <taxon>Osteoglossocephala</taxon>
        <taxon>Osteoglossomorpha</taxon>
        <taxon>Osteoglossiformes</taxon>
        <taxon>Mormyridae</taxon>
        <taxon>Paramormyrops</taxon>
    </lineage>
</organism>
<dbReference type="GeneID" id="111857056"/>
<dbReference type="Pfam" id="PF18487">
    <property type="entry name" value="TSR"/>
    <property type="match status" value="1"/>
</dbReference>
<keyword evidence="1" id="KW-0677">Repeat</keyword>
<dbReference type="PANTHER" id="PTHR22906">
    <property type="entry name" value="PROPERDIN"/>
    <property type="match status" value="1"/>
</dbReference>
<feature type="chain" id="PRO_5017344665" evidence="3">
    <location>
        <begin position="18"/>
        <end position="448"/>
    </location>
</feature>
<dbReference type="STRING" id="1676925.ENSPKIP00000024043"/>
<dbReference type="KEGG" id="pki:111857056"/>
<dbReference type="Pfam" id="PF22195">
    <property type="entry name" value="TSP1_CFP_C"/>
    <property type="match status" value="1"/>
</dbReference>
<dbReference type="GeneTree" id="ENSGT00440000038972"/>
<proteinExistence type="predicted"/>
<dbReference type="FunFam" id="2.20.100.10:FF:000001">
    <property type="entry name" value="semaphorin-5A isoform X1"/>
    <property type="match status" value="2"/>
</dbReference>
<evidence type="ECO:0000313" key="5">
    <source>
        <dbReference type="Proteomes" id="UP000261540"/>
    </source>
</evidence>
<dbReference type="SUPFAM" id="SSF82895">
    <property type="entry name" value="TSP-1 type 1 repeat"/>
    <property type="match status" value="6"/>
</dbReference>
<accession>A0A3B3S0J2</accession>
<dbReference type="Ensembl" id="ENSPKIT00000004744.1">
    <property type="protein sequence ID" value="ENSPKIP00000024043.1"/>
    <property type="gene ID" value="ENSPKIG00000007455.1"/>
</dbReference>
<evidence type="ECO:0000256" key="1">
    <source>
        <dbReference type="ARBA" id="ARBA00022737"/>
    </source>
</evidence>
<dbReference type="InterPro" id="IPR052065">
    <property type="entry name" value="Compl_asym_regulator"/>
</dbReference>
<keyword evidence="2" id="KW-1015">Disulfide bond</keyword>
<dbReference type="InterPro" id="IPR054019">
    <property type="entry name" value="CFP_TSR_C"/>
</dbReference>
<dbReference type="Proteomes" id="UP000261540">
    <property type="component" value="Unplaced"/>
</dbReference>
<keyword evidence="5" id="KW-1185">Reference proteome</keyword>
<name>A0A3B3S0J2_9TELE</name>
<dbReference type="PRINTS" id="PR01705">
    <property type="entry name" value="TSP1REPEAT"/>
</dbReference>
<keyword evidence="3" id="KW-0732">Signal</keyword>
<dbReference type="InterPro" id="IPR000884">
    <property type="entry name" value="TSP1_rpt"/>
</dbReference>
<reference evidence="4" key="2">
    <citation type="submission" date="2025-09" db="UniProtKB">
        <authorList>
            <consortium name="Ensembl"/>
        </authorList>
    </citation>
    <scope>IDENTIFICATION</scope>
</reference>